<gene>
    <name evidence="15" type="ORF">P691DRAFT_720318</name>
</gene>
<comment type="subunit">
    <text evidence="9">Monomer. Binds to RNA.</text>
</comment>
<dbReference type="PANTHER" id="PTHR12515:SF5">
    <property type="entry name" value="PROTEIN SMAUG"/>
    <property type="match status" value="1"/>
</dbReference>
<accession>A0A9P5XKN4</accession>
<evidence type="ECO:0000256" key="7">
    <source>
        <dbReference type="ARBA" id="ARBA00022884"/>
    </source>
</evidence>
<feature type="compositionally biased region" description="Polar residues" evidence="13">
    <location>
        <begin position="377"/>
        <end position="386"/>
    </location>
</feature>
<dbReference type="GO" id="GO:0005829">
    <property type="term" value="C:cytosol"/>
    <property type="evidence" value="ECO:0007669"/>
    <property type="project" value="UniProtKB-SubCell"/>
</dbReference>
<dbReference type="InterPro" id="IPR001660">
    <property type="entry name" value="SAM"/>
</dbReference>
<dbReference type="OrthoDB" id="2155283at2759"/>
<evidence type="ECO:0000313" key="16">
    <source>
        <dbReference type="Proteomes" id="UP000807342"/>
    </source>
</evidence>
<evidence type="ECO:0000256" key="13">
    <source>
        <dbReference type="SAM" id="MobiDB-lite"/>
    </source>
</evidence>
<keyword evidence="8" id="KW-0653">Protein transport</keyword>
<evidence type="ECO:0000256" key="8">
    <source>
        <dbReference type="ARBA" id="ARBA00022927"/>
    </source>
</evidence>
<name>A0A9P5XKN4_9AGAR</name>
<keyword evidence="6" id="KW-0547">Nucleotide-binding</keyword>
<dbReference type="InterPro" id="IPR037635">
    <property type="entry name" value="VTS1_SAM"/>
</dbReference>
<dbReference type="GO" id="GO:0000166">
    <property type="term" value="F:nucleotide binding"/>
    <property type="evidence" value="ECO:0007669"/>
    <property type="project" value="UniProtKB-KW"/>
</dbReference>
<dbReference type="GO" id="GO:0000289">
    <property type="term" value="P:nuclear-transcribed mRNA poly(A) tail shortening"/>
    <property type="evidence" value="ECO:0007669"/>
    <property type="project" value="TreeGrafter"/>
</dbReference>
<evidence type="ECO:0000256" key="1">
    <source>
        <dbReference type="ARBA" id="ARBA00004201"/>
    </source>
</evidence>
<keyword evidence="5" id="KW-0963">Cytoplasm</keyword>
<feature type="region of interest" description="Disordered" evidence="13">
    <location>
        <begin position="1"/>
        <end position="55"/>
    </location>
</feature>
<dbReference type="GO" id="GO:0015031">
    <property type="term" value="P:protein transport"/>
    <property type="evidence" value="ECO:0007669"/>
    <property type="project" value="UniProtKB-KW"/>
</dbReference>
<feature type="region of interest" description="Disordered" evidence="13">
    <location>
        <begin position="335"/>
        <end position="446"/>
    </location>
</feature>
<comment type="caution">
    <text evidence="15">The sequence shown here is derived from an EMBL/GenBank/DDBJ whole genome shotgun (WGS) entry which is preliminary data.</text>
</comment>
<proteinExistence type="inferred from homology"/>
<evidence type="ECO:0000259" key="14">
    <source>
        <dbReference type="PROSITE" id="PS50105"/>
    </source>
</evidence>
<evidence type="ECO:0000256" key="4">
    <source>
        <dbReference type="ARBA" id="ARBA00022448"/>
    </source>
</evidence>
<dbReference type="Proteomes" id="UP000807342">
    <property type="component" value="Unassembled WGS sequence"/>
</dbReference>
<evidence type="ECO:0000313" key="15">
    <source>
        <dbReference type="EMBL" id="KAF9453153.1"/>
    </source>
</evidence>
<dbReference type="EMBL" id="MU151064">
    <property type="protein sequence ID" value="KAF9453153.1"/>
    <property type="molecule type" value="Genomic_DNA"/>
</dbReference>
<evidence type="ECO:0000256" key="10">
    <source>
        <dbReference type="ARBA" id="ARBA00024136"/>
    </source>
</evidence>
<keyword evidence="4" id="KW-0813">Transport</keyword>
<feature type="compositionally biased region" description="Polar residues" evidence="13">
    <location>
        <begin position="282"/>
        <end position="292"/>
    </location>
</feature>
<dbReference type="AlphaFoldDB" id="A0A9P5XKN4"/>
<dbReference type="Pfam" id="PF07647">
    <property type="entry name" value="SAM_2"/>
    <property type="match status" value="1"/>
</dbReference>
<evidence type="ECO:0000256" key="11">
    <source>
        <dbReference type="ARBA" id="ARBA00054767"/>
    </source>
</evidence>
<dbReference type="Pfam" id="PF25479">
    <property type="entry name" value="Vts1"/>
    <property type="match status" value="1"/>
</dbReference>
<evidence type="ECO:0000256" key="5">
    <source>
        <dbReference type="ARBA" id="ARBA00022490"/>
    </source>
</evidence>
<dbReference type="GO" id="GO:0000932">
    <property type="term" value="C:P-body"/>
    <property type="evidence" value="ECO:0007669"/>
    <property type="project" value="UniProtKB-SubCell"/>
</dbReference>
<evidence type="ECO:0000256" key="2">
    <source>
        <dbReference type="ARBA" id="ARBA00004514"/>
    </source>
</evidence>
<feature type="domain" description="SAM" evidence="14">
    <location>
        <begin position="613"/>
        <end position="674"/>
    </location>
</feature>
<dbReference type="CDD" id="cd09556">
    <property type="entry name" value="SAM_VTS1_fungal"/>
    <property type="match status" value="1"/>
</dbReference>
<reference evidence="15" key="1">
    <citation type="submission" date="2020-11" db="EMBL/GenBank/DDBJ databases">
        <authorList>
            <consortium name="DOE Joint Genome Institute"/>
            <person name="Ahrendt S."/>
            <person name="Riley R."/>
            <person name="Andreopoulos W."/>
            <person name="Labutti K."/>
            <person name="Pangilinan J."/>
            <person name="Ruiz-Duenas F.J."/>
            <person name="Barrasa J.M."/>
            <person name="Sanchez-Garcia M."/>
            <person name="Camarero S."/>
            <person name="Miyauchi S."/>
            <person name="Serrano A."/>
            <person name="Linde D."/>
            <person name="Babiker R."/>
            <person name="Drula E."/>
            <person name="Ayuso-Fernandez I."/>
            <person name="Pacheco R."/>
            <person name="Padilla G."/>
            <person name="Ferreira P."/>
            <person name="Barriuso J."/>
            <person name="Kellner H."/>
            <person name="Castanera R."/>
            <person name="Alfaro M."/>
            <person name="Ramirez L."/>
            <person name="Pisabarro A.G."/>
            <person name="Kuo A."/>
            <person name="Tritt A."/>
            <person name="Lipzen A."/>
            <person name="He G."/>
            <person name="Yan M."/>
            <person name="Ng V."/>
            <person name="Cullen D."/>
            <person name="Martin F."/>
            <person name="Rosso M.-N."/>
            <person name="Henrissat B."/>
            <person name="Hibbett D."/>
            <person name="Martinez A.T."/>
            <person name="Grigoriev I.V."/>
        </authorList>
    </citation>
    <scope>NUCLEOTIDE SEQUENCE</scope>
    <source>
        <strain evidence="15">MF-IS2</strain>
    </source>
</reference>
<dbReference type="InterPro" id="IPR050897">
    <property type="entry name" value="SMAUG/VTS1_RNA-bind"/>
</dbReference>
<sequence length="718" mass="73222">MSLRPPSTSPSPSPGPSENGKVSARQSMGPSARGTPTLVPGSPRPGPQSSARPTSELLGSAGMFQTPEAEALDQWFENLQNYEATLEDMAAASLDVNFKEELGAIEQWFKVLSEAERTAALYSLLQHSTQVQIRFFITVLQQMARADPMTALLSPAMGSMQNQMEASIARMKSPGLKSNMPASPTTRNFSANRQSLILDNNSNFLSPDSAAAAGATGASDAAATLAQQRAKLKANNAIHRISAPVLASATGDIRASWGAASQLAQVSEANAPPQEIVIGSSRPKSSDFSGTLPSPHLGGGGTGEGDSWASMVNTPAIPLFPKNTQSLDSASTKLNEWSKTTAPGVPRMGDPTIHRRKPATEKGGDNGNGQHYDDNGNPLNGAQSQDQRGRNPSGGMRNASGGGWGGRGQAPNGTTSNSSNNNNNNNGGRNGNNNNPNEDPNVNGLGVQLGGIHLGMGSPQMPGLPGLFGAAAGNVNAAAAAAALAGMNMGGPMSPYNMNMLSAMAMSPEMQLLAAQAQAQAQAAAAAGGHHHHPGGWLGMHQPMSAGAGLGSAASHLGGGMGMGSGRRPAGGPMSGRSPGLRSASSAGSRGDGGNGGVGGGGTPKGEEDVDPALLNDIPAWLRSLRLHKYTPNFEMMKWQDIVMLDEAQLEGKGVAALGARRKMLKTFEVVRKKMGMEGGVGSVPNSAASVGVGVGLGNGNGVANGNGNGNVPNSAAI</sequence>
<dbReference type="SUPFAM" id="SSF47769">
    <property type="entry name" value="SAM/Pointed domain"/>
    <property type="match status" value="1"/>
</dbReference>
<comment type="similarity">
    <text evidence="3">Belongs to the VTS1 family.</text>
</comment>
<dbReference type="SMART" id="SM00454">
    <property type="entry name" value="SAM"/>
    <property type="match status" value="1"/>
</dbReference>
<feature type="compositionally biased region" description="Low complexity" evidence="13">
    <location>
        <begin position="566"/>
        <end position="589"/>
    </location>
</feature>
<evidence type="ECO:0000256" key="6">
    <source>
        <dbReference type="ARBA" id="ARBA00022741"/>
    </source>
</evidence>
<dbReference type="GO" id="GO:0003729">
    <property type="term" value="F:mRNA binding"/>
    <property type="evidence" value="ECO:0007669"/>
    <property type="project" value="InterPro"/>
</dbReference>
<keyword evidence="16" id="KW-1185">Reference proteome</keyword>
<keyword evidence="7" id="KW-0694">RNA-binding</keyword>
<organism evidence="15 16">
    <name type="scientific">Macrolepiota fuliginosa MF-IS2</name>
    <dbReference type="NCBI Taxonomy" id="1400762"/>
    <lineage>
        <taxon>Eukaryota</taxon>
        <taxon>Fungi</taxon>
        <taxon>Dikarya</taxon>
        <taxon>Basidiomycota</taxon>
        <taxon>Agaricomycotina</taxon>
        <taxon>Agaricomycetes</taxon>
        <taxon>Agaricomycetidae</taxon>
        <taxon>Agaricales</taxon>
        <taxon>Agaricineae</taxon>
        <taxon>Agaricaceae</taxon>
        <taxon>Macrolepiota</taxon>
    </lineage>
</organism>
<protein>
    <recommendedName>
        <fullName evidence="10">RNA-binding protein VTS1</fullName>
    </recommendedName>
    <alternativeName>
        <fullName evidence="12">RNA-binding protein vts1</fullName>
    </alternativeName>
</protein>
<feature type="compositionally biased region" description="Gly residues" evidence="13">
    <location>
        <begin position="590"/>
        <end position="604"/>
    </location>
</feature>
<evidence type="ECO:0000256" key="9">
    <source>
        <dbReference type="ARBA" id="ARBA00024046"/>
    </source>
</evidence>
<dbReference type="InterPro" id="IPR013761">
    <property type="entry name" value="SAM/pointed_sf"/>
</dbReference>
<comment type="function">
    <text evidence="11">RNA-binding protein involved in post-transcriptional regulation through transcript degradation.</text>
</comment>
<dbReference type="FunFam" id="1.10.150.50:FF:000033">
    <property type="entry name" value="Protein vts1, variant"/>
    <property type="match status" value="1"/>
</dbReference>
<dbReference type="PROSITE" id="PS50105">
    <property type="entry name" value="SAM_DOMAIN"/>
    <property type="match status" value="1"/>
</dbReference>
<feature type="compositionally biased region" description="Low complexity" evidence="13">
    <location>
        <begin position="409"/>
        <end position="444"/>
    </location>
</feature>
<comment type="subcellular location">
    <subcellularLocation>
        <location evidence="1">Cytoplasm</location>
        <location evidence="1">P-body</location>
    </subcellularLocation>
    <subcellularLocation>
        <location evidence="2">Cytoplasm</location>
        <location evidence="2">Cytosol</location>
    </subcellularLocation>
</comment>
<feature type="region of interest" description="Disordered" evidence="13">
    <location>
        <begin position="276"/>
        <end position="310"/>
    </location>
</feature>
<dbReference type="Gene3D" id="1.10.150.50">
    <property type="entry name" value="Transcription Factor, Ets-1"/>
    <property type="match status" value="1"/>
</dbReference>
<evidence type="ECO:0000256" key="3">
    <source>
        <dbReference type="ARBA" id="ARBA00007325"/>
    </source>
</evidence>
<feature type="region of interest" description="Disordered" evidence="13">
    <location>
        <begin position="549"/>
        <end position="611"/>
    </location>
</feature>
<dbReference type="InterPro" id="IPR057327">
    <property type="entry name" value="Vts1_dom"/>
</dbReference>
<dbReference type="PANTHER" id="PTHR12515">
    <property type="entry name" value="STERILE ALPHA MOTIF DOMAIN CONTAINING PROTEIN 4-RELATED"/>
    <property type="match status" value="1"/>
</dbReference>
<evidence type="ECO:0000256" key="12">
    <source>
        <dbReference type="ARBA" id="ARBA00073291"/>
    </source>
</evidence>